<evidence type="ECO:0000313" key="9">
    <source>
        <dbReference type="EMBL" id="RWR95271.1"/>
    </source>
</evidence>
<evidence type="ECO:0000256" key="6">
    <source>
        <dbReference type="ARBA" id="ARBA00058358"/>
    </source>
</evidence>
<dbReference type="FunFam" id="3.40.50.1820:FF:000161">
    <property type="entry name" value="Epoxide hydrolase"/>
    <property type="match status" value="1"/>
</dbReference>
<comment type="similarity">
    <text evidence="4">Belongs to the AB hydrolase superfamily. Epoxide hydrolase family.</text>
</comment>
<dbReference type="PANTHER" id="PTHR43329">
    <property type="entry name" value="EPOXIDE HYDROLASE"/>
    <property type="match status" value="1"/>
</dbReference>
<dbReference type="InterPro" id="IPR029058">
    <property type="entry name" value="AB_hydrolase_fold"/>
</dbReference>
<evidence type="ECO:0000256" key="1">
    <source>
        <dbReference type="ARBA" id="ARBA00004721"/>
    </source>
</evidence>
<comment type="caution">
    <text evidence="9">The sequence shown here is derived from an EMBL/GenBank/DDBJ whole genome shotgun (WGS) entry which is preliminary data.</text>
</comment>
<dbReference type="EC" id="3.3.2.10" evidence="2"/>
<sequence length="358" mass="40106">MGTKEYINSGLFKKDVPNLEDVVVIEGVAHFMQERERESNMDMEGISHRMVSVNGINMHLAEKGDGPIVLLLHGFPELWYSWRHQINGLAAHGFRAVAPDMRGYGATDAPAAASSYTVFHIVGDLVALIDTLGQDQVYVVGHDWGAYMAWHLGLFRADKVKGLVALSVAFMPRNPAMKILDFLRTLYGDDYYMCRFQEAGAAEADFAHTGTAVALKKILTLREPGPVIVPKGRSADWHNKPLTLPNWLSEDDIRYYAENFDKTGFTGGFNYYRNVDVNWELTAPWTGAKVTVAAKFIVGELDLTYDSMGIRDYINSGQFKKDVPFLEDAVVMEGAAHFIQQEKPDEITAHILDFIQKH</sequence>
<dbReference type="GO" id="GO:0004301">
    <property type="term" value="F:epoxide hydrolase activity"/>
    <property type="evidence" value="ECO:0007669"/>
    <property type="project" value="UniProtKB-EC"/>
</dbReference>
<dbReference type="STRING" id="337451.A0A3S3R6P4"/>
<dbReference type="PRINTS" id="PR00412">
    <property type="entry name" value="EPOXHYDRLASE"/>
</dbReference>
<accession>A0A3S3R6P4</accession>
<keyword evidence="10" id="KW-1185">Reference proteome</keyword>
<evidence type="ECO:0000256" key="2">
    <source>
        <dbReference type="ARBA" id="ARBA00013006"/>
    </source>
</evidence>
<evidence type="ECO:0000256" key="4">
    <source>
        <dbReference type="ARBA" id="ARBA00038334"/>
    </source>
</evidence>
<proteinExistence type="inferred from homology"/>
<gene>
    <name evidence="9" type="ORF">CKAN_02460700</name>
</gene>
<protein>
    <recommendedName>
        <fullName evidence="2">soluble epoxide hydrolase</fullName>
        <ecNumber evidence="2">3.3.2.10</ecNumber>
    </recommendedName>
</protein>
<evidence type="ECO:0000256" key="7">
    <source>
        <dbReference type="ARBA" id="ARBA00093212"/>
    </source>
</evidence>
<keyword evidence="3 9" id="KW-0378">Hydrolase</keyword>
<comment type="function">
    <text evidence="6">Epoxide hydrolase involved in the biosynthesis of cucurbitacin and mogroside tetracyclic triterpene natural products (e.g. siamenoside I and mogrosides IV, V and VI). Cucurbitacins have cytotoxic properties and exhibit deterrent taste as a defense barrier against herbivores. Mogrosides are nonsugar highly oxygenated compounds used as high-intensity zero-calorie sweeteners; they also possess pharmacological properties such as regulating immunity, lowering blood sugar and lipid levels, protecting the liver, and acting as antioxidants and antitumor agents. Catalyzes the hydrolysis of aromatic epoxide-containing substrates, such as the conversion of 24,25-epoxycucurbitadienol to 24,25-dihydroxycucurbitadienol.</text>
</comment>
<dbReference type="OrthoDB" id="7130006at2759"/>
<reference evidence="9 10" key="1">
    <citation type="journal article" date="2019" name="Nat. Plants">
        <title>Stout camphor tree genome fills gaps in understanding of flowering plant genome evolution.</title>
        <authorList>
            <person name="Chaw S.M."/>
            <person name="Liu Y.C."/>
            <person name="Wu Y.W."/>
            <person name="Wang H.Y."/>
            <person name="Lin C.I."/>
            <person name="Wu C.S."/>
            <person name="Ke H.M."/>
            <person name="Chang L.Y."/>
            <person name="Hsu C.Y."/>
            <person name="Yang H.T."/>
            <person name="Sudianto E."/>
            <person name="Hsu M.H."/>
            <person name="Wu K.P."/>
            <person name="Wang L.N."/>
            <person name="Leebens-Mack J.H."/>
            <person name="Tsai I.J."/>
        </authorList>
    </citation>
    <scope>NUCLEOTIDE SEQUENCE [LARGE SCALE GENOMIC DNA]</scope>
    <source>
        <strain evidence="10">cv. Chaw 1501</strain>
        <tissue evidence="9">Young leaves</tissue>
    </source>
</reference>
<dbReference type="AlphaFoldDB" id="A0A3S3R6P4"/>
<dbReference type="EMBL" id="QPKB01000011">
    <property type="protein sequence ID" value="RWR95271.1"/>
    <property type="molecule type" value="Genomic_DNA"/>
</dbReference>
<evidence type="ECO:0000256" key="5">
    <source>
        <dbReference type="ARBA" id="ARBA00051067"/>
    </source>
</evidence>
<name>A0A3S3R6P4_9MAGN</name>
<dbReference type="Pfam" id="PF00561">
    <property type="entry name" value="Abhydrolase_1"/>
    <property type="match status" value="1"/>
</dbReference>
<dbReference type="Gene3D" id="3.40.50.1820">
    <property type="entry name" value="alpha/beta hydrolase"/>
    <property type="match status" value="1"/>
</dbReference>
<comment type="catalytic activity">
    <reaction evidence="7">
        <text>(24S)-24,25-epoxycucurbitadienol + H2O = (24R)-24,25-dihydroxycucurbitadienol</text>
        <dbReference type="Rhea" id="RHEA:81855"/>
        <dbReference type="ChEBI" id="CHEBI:15377"/>
        <dbReference type="ChEBI" id="CHEBI:229949"/>
        <dbReference type="ChEBI" id="CHEBI:229950"/>
    </reaction>
    <physiologicalReaction direction="left-to-right" evidence="7">
        <dbReference type="Rhea" id="RHEA:81856"/>
    </physiologicalReaction>
</comment>
<comment type="catalytic activity">
    <reaction evidence="5">
        <text>an epoxide + H2O = an ethanediol</text>
        <dbReference type="Rhea" id="RHEA:19037"/>
        <dbReference type="ChEBI" id="CHEBI:15377"/>
        <dbReference type="ChEBI" id="CHEBI:32955"/>
        <dbReference type="ChEBI" id="CHEBI:140594"/>
        <dbReference type="EC" id="3.3.2.10"/>
    </reaction>
    <physiologicalReaction direction="left-to-right" evidence="5">
        <dbReference type="Rhea" id="RHEA:19038"/>
    </physiologicalReaction>
</comment>
<organism evidence="9 10">
    <name type="scientific">Cinnamomum micranthum f. kanehirae</name>
    <dbReference type="NCBI Taxonomy" id="337451"/>
    <lineage>
        <taxon>Eukaryota</taxon>
        <taxon>Viridiplantae</taxon>
        <taxon>Streptophyta</taxon>
        <taxon>Embryophyta</taxon>
        <taxon>Tracheophyta</taxon>
        <taxon>Spermatophyta</taxon>
        <taxon>Magnoliopsida</taxon>
        <taxon>Magnoliidae</taxon>
        <taxon>Laurales</taxon>
        <taxon>Lauraceae</taxon>
        <taxon>Cinnamomum</taxon>
    </lineage>
</organism>
<comment type="pathway">
    <text evidence="1">Secondary metabolite biosynthesis; terpenoid biosynthesis.</text>
</comment>
<dbReference type="SUPFAM" id="SSF53474">
    <property type="entry name" value="alpha/beta-Hydrolases"/>
    <property type="match status" value="1"/>
</dbReference>
<dbReference type="InterPro" id="IPR000073">
    <property type="entry name" value="AB_hydrolase_1"/>
</dbReference>
<dbReference type="InterPro" id="IPR000639">
    <property type="entry name" value="Epox_hydrolase-like"/>
</dbReference>
<dbReference type="Proteomes" id="UP000283530">
    <property type="component" value="Unassembled WGS sequence"/>
</dbReference>
<evidence type="ECO:0000259" key="8">
    <source>
        <dbReference type="Pfam" id="PF00561"/>
    </source>
</evidence>
<feature type="domain" description="AB hydrolase-1" evidence="8">
    <location>
        <begin position="67"/>
        <end position="186"/>
    </location>
</feature>
<evidence type="ECO:0000256" key="3">
    <source>
        <dbReference type="ARBA" id="ARBA00022801"/>
    </source>
</evidence>
<evidence type="ECO:0000313" key="10">
    <source>
        <dbReference type="Proteomes" id="UP000283530"/>
    </source>
</evidence>